<evidence type="ECO:0000256" key="1">
    <source>
        <dbReference type="SAM" id="MobiDB-lite"/>
    </source>
</evidence>
<dbReference type="Pfam" id="PF13487">
    <property type="entry name" value="HD_5"/>
    <property type="match status" value="1"/>
</dbReference>
<evidence type="ECO:0000313" key="4">
    <source>
        <dbReference type="Proteomes" id="UP000617402"/>
    </source>
</evidence>
<accession>A0ABR7T4X9</accession>
<dbReference type="SMART" id="SM00471">
    <property type="entry name" value="HDc"/>
    <property type="match status" value="1"/>
</dbReference>
<gene>
    <name evidence="3" type="ORF">H1S01_09385</name>
</gene>
<dbReference type="EMBL" id="JACVHF010000008">
    <property type="protein sequence ID" value="MBC9784721.1"/>
    <property type="molecule type" value="Genomic_DNA"/>
</dbReference>
<dbReference type="SUPFAM" id="SSF109604">
    <property type="entry name" value="HD-domain/PDEase-like"/>
    <property type="match status" value="1"/>
</dbReference>
<proteinExistence type="predicted"/>
<dbReference type="RefSeq" id="WP_188039957.1">
    <property type="nucleotide sequence ID" value="NZ_JACVHF010000008.1"/>
</dbReference>
<evidence type="ECO:0000313" key="3">
    <source>
        <dbReference type="EMBL" id="MBC9784721.1"/>
    </source>
</evidence>
<dbReference type="InterPro" id="IPR037522">
    <property type="entry name" value="HD_GYP_dom"/>
</dbReference>
<dbReference type="CDD" id="cd00077">
    <property type="entry name" value="HDc"/>
    <property type="match status" value="1"/>
</dbReference>
<dbReference type="Gene3D" id="1.10.3210.10">
    <property type="entry name" value="Hypothetical protein af1432"/>
    <property type="match status" value="1"/>
</dbReference>
<evidence type="ECO:0000259" key="2">
    <source>
        <dbReference type="PROSITE" id="PS51832"/>
    </source>
</evidence>
<sequence>MIISRHYNVGDELEHDIFSLKGRLLIPKGTVITERIYQQILKWEEIGMLTSKTAEDSEESTGEEQPPQVEVSVSVRRPTSDSKESESGATIPGEQLPPGKSDGIREPDDKNQEVLYEKFLSLKKSKQEEKLFQESIETVRDVFMDIRQGNGFQEEPVRKMTSDIVDTVVKDEKVSLRLSRLWDLDDHILHHSVDVCLLSTMIGINLGVSGDDLRRLATGAILHDVGKIYIPKSILNKQGPLTDRESELLKKHPVFGVKYFQDKESKLSKEEYFCILHHHEKCSGNGYPQGLQYAQIHLFARIVAVADVYSMATSNFGHHDKVDQLHAVDILAKEMKDYLDKHIVHVFVDRMRDLMLNTKVRLNTGEEGYVVKFYIDSPLLPTILLTDDTEGRKVVSPYLVHLRERPDMFIKQVLREKMT</sequence>
<dbReference type="PANTHER" id="PTHR43155">
    <property type="entry name" value="CYCLIC DI-GMP PHOSPHODIESTERASE PA4108-RELATED"/>
    <property type="match status" value="1"/>
</dbReference>
<dbReference type="PROSITE" id="PS51832">
    <property type="entry name" value="HD_GYP"/>
    <property type="match status" value="1"/>
</dbReference>
<protein>
    <submittedName>
        <fullName evidence="3">HD domain-containing protein</fullName>
    </submittedName>
</protein>
<dbReference type="InterPro" id="IPR003607">
    <property type="entry name" value="HD/PDEase_dom"/>
</dbReference>
<reference evidence="3 4" key="1">
    <citation type="submission" date="2020-07" db="EMBL/GenBank/DDBJ databases">
        <title>Draft whole-genome sequence of Heliobacterium chlorum DSM 3682, type strain.</title>
        <authorList>
            <person name="Kyndt J.A."/>
            <person name="Meyer T.E."/>
            <person name="Imhoff J.F."/>
        </authorList>
    </citation>
    <scope>NUCLEOTIDE SEQUENCE [LARGE SCALE GENOMIC DNA]</scope>
    <source>
        <strain evidence="3 4">DSM 3682</strain>
    </source>
</reference>
<keyword evidence="4" id="KW-1185">Reference proteome</keyword>
<dbReference type="PANTHER" id="PTHR43155:SF2">
    <property type="entry name" value="CYCLIC DI-GMP PHOSPHODIESTERASE PA4108"/>
    <property type="match status" value="1"/>
</dbReference>
<feature type="domain" description="HD-GYP" evidence="2">
    <location>
        <begin position="166"/>
        <end position="363"/>
    </location>
</feature>
<dbReference type="Proteomes" id="UP000617402">
    <property type="component" value="Unassembled WGS sequence"/>
</dbReference>
<name>A0ABR7T4X9_HELCL</name>
<feature type="region of interest" description="Disordered" evidence="1">
    <location>
        <begin position="52"/>
        <end position="107"/>
    </location>
</feature>
<comment type="caution">
    <text evidence="3">The sequence shown here is derived from an EMBL/GenBank/DDBJ whole genome shotgun (WGS) entry which is preliminary data.</text>
</comment>
<organism evidence="3 4">
    <name type="scientific">Heliobacterium chlorum</name>
    <dbReference type="NCBI Taxonomy" id="2698"/>
    <lineage>
        <taxon>Bacteria</taxon>
        <taxon>Bacillati</taxon>
        <taxon>Bacillota</taxon>
        <taxon>Clostridia</taxon>
        <taxon>Eubacteriales</taxon>
        <taxon>Heliobacteriaceae</taxon>
        <taxon>Heliobacterium</taxon>
    </lineage>
</organism>